<feature type="region of interest" description="Disordered" evidence="6">
    <location>
        <begin position="1253"/>
        <end position="1272"/>
    </location>
</feature>
<feature type="compositionally biased region" description="Basic and acidic residues" evidence="6">
    <location>
        <begin position="1258"/>
        <end position="1272"/>
    </location>
</feature>
<dbReference type="PROSITE" id="PS00028">
    <property type="entry name" value="ZINC_FINGER_C2H2_1"/>
    <property type="match status" value="2"/>
</dbReference>
<dbReference type="InterPro" id="IPR001841">
    <property type="entry name" value="Znf_RING"/>
</dbReference>
<evidence type="ECO:0000256" key="4">
    <source>
        <dbReference type="PROSITE-ProRule" id="PRU00175"/>
    </source>
</evidence>
<proteinExistence type="predicted"/>
<evidence type="ECO:0000313" key="9">
    <source>
        <dbReference type="Proteomes" id="UP001642409"/>
    </source>
</evidence>
<dbReference type="InterPro" id="IPR044288">
    <property type="entry name" value="ZNF598/HEL2"/>
</dbReference>
<dbReference type="Proteomes" id="UP001642409">
    <property type="component" value="Unassembled WGS sequence"/>
</dbReference>
<dbReference type="PROSITE" id="PS50089">
    <property type="entry name" value="ZF_RING_2"/>
    <property type="match status" value="1"/>
</dbReference>
<keyword evidence="2 4" id="KW-0863">Zinc-finger</keyword>
<name>A0ABP1K123_9EUKA</name>
<dbReference type="PANTHER" id="PTHR22938:SF0">
    <property type="entry name" value="E3 UBIQUITIN-PROTEIN LIGASE ZNF598"/>
    <property type="match status" value="1"/>
</dbReference>
<dbReference type="SMART" id="SM00355">
    <property type="entry name" value="ZnF_C2H2"/>
    <property type="match status" value="4"/>
</dbReference>
<evidence type="ECO:0000256" key="2">
    <source>
        <dbReference type="ARBA" id="ARBA00022771"/>
    </source>
</evidence>
<dbReference type="InterPro" id="IPR017907">
    <property type="entry name" value="Znf_RING_CS"/>
</dbReference>
<organism evidence="8 9">
    <name type="scientific">Hexamita inflata</name>
    <dbReference type="NCBI Taxonomy" id="28002"/>
    <lineage>
        <taxon>Eukaryota</taxon>
        <taxon>Metamonada</taxon>
        <taxon>Diplomonadida</taxon>
        <taxon>Hexamitidae</taxon>
        <taxon>Hexamitinae</taxon>
        <taxon>Hexamita</taxon>
    </lineage>
</organism>
<feature type="region of interest" description="Disordered" evidence="6">
    <location>
        <begin position="403"/>
        <end position="425"/>
    </location>
</feature>
<dbReference type="PROSITE" id="PS00518">
    <property type="entry name" value="ZF_RING_1"/>
    <property type="match status" value="1"/>
</dbReference>
<dbReference type="EMBL" id="CAXDID020000187">
    <property type="protein sequence ID" value="CAL6051098.1"/>
    <property type="molecule type" value="Genomic_DNA"/>
</dbReference>
<protein>
    <submittedName>
        <fullName evidence="8">RING_Zn-finger domain-containing protein</fullName>
    </submittedName>
</protein>
<keyword evidence="3" id="KW-0862">Zinc</keyword>
<dbReference type="InterPro" id="IPR013087">
    <property type="entry name" value="Znf_C2H2_type"/>
</dbReference>
<feature type="domain" description="RING-type" evidence="7">
    <location>
        <begin position="5"/>
        <end position="46"/>
    </location>
</feature>
<accession>A0ABP1K123</accession>
<evidence type="ECO:0000259" key="7">
    <source>
        <dbReference type="PROSITE" id="PS50089"/>
    </source>
</evidence>
<keyword evidence="9" id="KW-1185">Reference proteome</keyword>
<evidence type="ECO:0000256" key="5">
    <source>
        <dbReference type="SAM" id="Coils"/>
    </source>
</evidence>
<dbReference type="PANTHER" id="PTHR22938">
    <property type="entry name" value="ZINC FINGER PROTEIN 598"/>
    <property type="match status" value="1"/>
</dbReference>
<sequence>MSFICPVCATDNPKFMASQSCGHELCAVCALTQRSLQRQTKCSICKEEARCIIHASSVNVDNFRTFESKFKGVMRYDNVLKSYIHSTASIYVESLQNPPCPECTIQYPTFDELKQHIEKIHKKVYCFTCLKYKPLFKLHQKVYPFSQLPEHLTTHERCRLCSQMLYDKDAINEHYRAVHIKCELCANMSVKDSYWTDQNALIEHYREAHHVCTFSVCQLNMIAFVDKRDQLQHMLDDHKTDLSEEQYRKVANDLISLGRPMVDVQLWNEYQDKYSISNRNQLNQRQTRTEAALRNEDDNIQDYLEQVQLQAVIKKSEKEVHKAPINNLGQRYQEFVEEDNTAQSQIQAYKGMKKAQKIIRGENFDDQLIQANPVQTVNNIRTIINQNTDIDLCVVKKKAKKQRYESRSESQTNDDSEPNNETDAGLFGEFKSVKQQAPQIEQFVQFVKPEFASNTPQKEVKSEKTTEKVQVVEVNGMQIVQKKAKAPKQKSKNIEDDKYETIYSGQKEEPEEPKQYINFIQPQYQVSRSQEQPTQKPDAFTIVTKPIKEKKNKSRNESIIQNEPEIKEEHRNYFDQITFEQPIQKVSESEKKTKNELVTAQSLRQNCIMMNVSSFSHLANEVSCVRYQDGQVVATLQLFCKYFGKIVEQFKNVDKNQFKTQEKIQKVSFFTKQAYGDFLANEPNVFKIQQDDELSQIKKLVTDFAMGGIEELEKSKTFFKGEATITFIIKNIKKCDAVKIVLVQEDDEYVNALDWIKSLKIMVPLETLRLSQSVGKEAADQLVDKISHFQKHQYCPYHNKNPAKCCYDWVLMASDFFTQFKDPVQTTKAEETEDKKPVQFINIKKAKLNPDEPEVQHMIKRADEDVMVVQKKAKSKKQTKDEIEERINELQNEFEAKDYLKQILEQNQPQIKNVANAQPVAQPAPVQQQIIKQNDKNKLTYARDLKQNCIMMNVSSFSHLANEVSCVRYQDGQVVATLQLFCKYFGKIVEQFKNVDKNQFKTQEKIQKVSFFTKQAYGDFLANEPNVFKIQQDDELSQIKKLVTDFAMGGIEELEKSKTFFKGEATITFIIKNIKKCDAVKIVLVQEDDEYVNALDWIKSLKIMVPLETLRLSQSVGKEAADQLVDKISHFQKHQYCPYHNKNPAKCCYDWVLMASDFFTQFKDQIVEDTIPVQQEPAQQQEKIFINFKPQKVAKQQEQKPIVQAEEVIQVELRAKKEKKQKEIQDGASHFYENFNSEELTKEMQARLEARHQVAKPEPAKPKPKAEKKQSILEPPKEYNHICYVHMNHFQGFINEVAVSKVQDKKLVSILHFFVKQPIQQLKQLSPAELLQNIPSYGTPEYAQFLKGDQFHQECFIDANDADVIKQVLNKFIRADYALLAQLQQEFKSKAQILILTKNIREEQPQVQYLGQNIDFAQKHVHEKMIPFQGKMTEQKKMSCAYHRTNGGLCSLEQVMEVIE</sequence>
<keyword evidence="1" id="KW-0479">Metal-binding</keyword>
<evidence type="ECO:0000256" key="1">
    <source>
        <dbReference type="ARBA" id="ARBA00022723"/>
    </source>
</evidence>
<gene>
    <name evidence="8" type="ORF">HINF_LOCUS44204</name>
</gene>
<feature type="coiled-coil region" evidence="5">
    <location>
        <begin position="873"/>
        <end position="907"/>
    </location>
</feature>
<comment type="caution">
    <text evidence="8">The sequence shown here is derived from an EMBL/GenBank/DDBJ whole genome shotgun (WGS) entry which is preliminary data.</text>
</comment>
<evidence type="ECO:0000256" key="6">
    <source>
        <dbReference type="SAM" id="MobiDB-lite"/>
    </source>
</evidence>
<evidence type="ECO:0000313" key="8">
    <source>
        <dbReference type="EMBL" id="CAL6051098.1"/>
    </source>
</evidence>
<keyword evidence="5" id="KW-0175">Coiled coil</keyword>
<reference evidence="8 9" key="1">
    <citation type="submission" date="2024-07" db="EMBL/GenBank/DDBJ databases">
        <authorList>
            <person name="Akdeniz Z."/>
        </authorList>
    </citation>
    <scope>NUCLEOTIDE SEQUENCE [LARGE SCALE GENOMIC DNA]</scope>
</reference>
<evidence type="ECO:0000256" key="3">
    <source>
        <dbReference type="ARBA" id="ARBA00022833"/>
    </source>
</evidence>